<dbReference type="PANTHER" id="PTHR47723:SF19">
    <property type="entry name" value="POLYNUCLEOTIDYL TRANSFERASE, RIBONUCLEASE H-LIKE SUPERFAMILY PROTEIN"/>
    <property type="match status" value="1"/>
</dbReference>
<dbReference type="PANTHER" id="PTHR47723">
    <property type="entry name" value="OS05G0353850 PROTEIN"/>
    <property type="match status" value="1"/>
</dbReference>
<protein>
    <recommendedName>
        <fullName evidence="3">RNase H type-1 domain-containing protein</fullName>
    </recommendedName>
</protein>
<dbReference type="AlphaFoldDB" id="A0A922D9R0"/>
<name>A0A922D9R0_CARIL</name>
<comment type="caution">
    <text evidence="1">The sequence shown here is derived from an EMBL/GenBank/DDBJ whole genome shotgun (WGS) entry which is preliminary data.</text>
</comment>
<sequence length="108" mass="12283">MELQCICSLAYKEYILSWKSPPIDYVKLNFDGALFRKMGAAGVGIILRDEKGAVLFASNRKEMVDIIHAGRQGNDTAHLLAQHAKWIEDSCQWLHSYLDFLSNRVLID</sequence>
<evidence type="ECO:0000313" key="2">
    <source>
        <dbReference type="Proteomes" id="UP000811246"/>
    </source>
</evidence>
<organism evidence="1 2">
    <name type="scientific">Carya illinoinensis</name>
    <name type="common">Pecan</name>
    <dbReference type="NCBI Taxonomy" id="32201"/>
    <lineage>
        <taxon>Eukaryota</taxon>
        <taxon>Viridiplantae</taxon>
        <taxon>Streptophyta</taxon>
        <taxon>Embryophyta</taxon>
        <taxon>Tracheophyta</taxon>
        <taxon>Spermatophyta</taxon>
        <taxon>Magnoliopsida</taxon>
        <taxon>eudicotyledons</taxon>
        <taxon>Gunneridae</taxon>
        <taxon>Pentapetalae</taxon>
        <taxon>rosids</taxon>
        <taxon>fabids</taxon>
        <taxon>Fagales</taxon>
        <taxon>Juglandaceae</taxon>
        <taxon>Carya</taxon>
    </lineage>
</organism>
<dbReference type="Proteomes" id="UP000811246">
    <property type="component" value="Chromosome 14"/>
</dbReference>
<dbReference type="InterPro" id="IPR053151">
    <property type="entry name" value="RNase_H-like"/>
</dbReference>
<accession>A0A922D9R0</accession>
<evidence type="ECO:0008006" key="3">
    <source>
        <dbReference type="Google" id="ProtNLM"/>
    </source>
</evidence>
<proteinExistence type="predicted"/>
<dbReference type="EMBL" id="CM031838">
    <property type="protein sequence ID" value="KAG6678389.1"/>
    <property type="molecule type" value="Genomic_DNA"/>
</dbReference>
<evidence type="ECO:0000313" key="1">
    <source>
        <dbReference type="EMBL" id="KAG6678389.1"/>
    </source>
</evidence>
<gene>
    <name evidence="1" type="ORF">I3842_14G077800</name>
</gene>
<reference evidence="1" key="1">
    <citation type="submission" date="2021-01" db="EMBL/GenBank/DDBJ databases">
        <authorList>
            <person name="Lovell J.T."/>
            <person name="Bentley N."/>
            <person name="Bhattarai G."/>
            <person name="Jenkins J.W."/>
            <person name="Sreedasyam A."/>
            <person name="Alarcon Y."/>
            <person name="Bock C."/>
            <person name="Boston L."/>
            <person name="Carlson J."/>
            <person name="Cervantes K."/>
            <person name="Clermont K."/>
            <person name="Krom N."/>
            <person name="Kubenka K."/>
            <person name="Mamidi S."/>
            <person name="Mattison C."/>
            <person name="Monteros M."/>
            <person name="Pisani C."/>
            <person name="Plott C."/>
            <person name="Rajasekar S."/>
            <person name="Rhein H.S."/>
            <person name="Rohla C."/>
            <person name="Song M."/>
            <person name="Hilaire R.S."/>
            <person name="Shu S."/>
            <person name="Wells L."/>
            <person name="Wang X."/>
            <person name="Webber J."/>
            <person name="Heerema R.J."/>
            <person name="Klein P."/>
            <person name="Conner P."/>
            <person name="Grauke L."/>
            <person name="Grimwood J."/>
            <person name="Schmutz J."/>
            <person name="Randall J.J."/>
        </authorList>
    </citation>
    <scope>NUCLEOTIDE SEQUENCE</scope>
    <source>
        <tissue evidence="1">Leaf</tissue>
    </source>
</reference>